<name>A0ACC0AEQ7_CATRO</name>
<protein>
    <submittedName>
        <fullName evidence="1">Uncharacterized protein</fullName>
    </submittedName>
</protein>
<comment type="caution">
    <text evidence="1">The sequence shown here is derived from an EMBL/GenBank/DDBJ whole genome shotgun (WGS) entry which is preliminary data.</text>
</comment>
<evidence type="ECO:0000313" key="2">
    <source>
        <dbReference type="Proteomes" id="UP001060085"/>
    </source>
</evidence>
<dbReference type="EMBL" id="CM044706">
    <property type="protein sequence ID" value="KAI5659201.1"/>
    <property type="molecule type" value="Genomic_DNA"/>
</dbReference>
<evidence type="ECO:0000313" key="1">
    <source>
        <dbReference type="EMBL" id="KAI5659201.1"/>
    </source>
</evidence>
<keyword evidence="2" id="KW-1185">Reference proteome</keyword>
<gene>
    <name evidence="1" type="ORF">M9H77_27994</name>
</gene>
<proteinExistence type="predicted"/>
<accession>A0ACC0AEQ7</accession>
<sequence>MDSNLWNVRMTMRMPSYYEVHRMFYFNLYSMNNDQEMRYLWTISPQLAKEGIHILVEFDHIQRQNIPIPHDTNTTTLPEYITAVTQIVSDEPSMLYNTVNNDDDEVDESDGDDAVPSQSKSDDDNNPEEGEPDLEETRSEKNRSLVYYKLFFNSVTSSFQIPATVNNSRIFLTSRPFRSRIWTPTVEDERAQRVQSENPQRLTVRRVLPMKNKKTPSVTGGLKGKSSRSLSTEGPFLFTAVTCTGRTENERQAARRKREEKTEGQRARGRGGTAKVRMRGLGQAAEEARLY</sequence>
<reference evidence="2" key="1">
    <citation type="journal article" date="2023" name="Nat. Plants">
        <title>Single-cell RNA sequencing provides a high-resolution roadmap for understanding the multicellular compartmentation of specialized metabolism.</title>
        <authorList>
            <person name="Sun S."/>
            <person name="Shen X."/>
            <person name="Li Y."/>
            <person name="Li Y."/>
            <person name="Wang S."/>
            <person name="Li R."/>
            <person name="Zhang H."/>
            <person name="Shen G."/>
            <person name="Guo B."/>
            <person name="Wei J."/>
            <person name="Xu J."/>
            <person name="St-Pierre B."/>
            <person name="Chen S."/>
            <person name="Sun C."/>
        </authorList>
    </citation>
    <scope>NUCLEOTIDE SEQUENCE [LARGE SCALE GENOMIC DNA]</scope>
</reference>
<organism evidence="1 2">
    <name type="scientific">Catharanthus roseus</name>
    <name type="common">Madagascar periwinkle</name>
    <name type="synonym">Vinca rosea</name>
    <dbReference type="NCBI Taxonomy" id="4058"/>
    <lineage>
        <taxon>Eukaryota</taxon>
        <taxon>Viridiplantae</taxon>
        <taxon>Streptophyta</taxon>
        <taxon>Embryophyta</taxon>
        <taxon>Tracheophyta</taxon>
        <taxon>Spermatophyta</taxon>
        <taxon>Magnoliopsida</taxon>
        <taxon>eudicotyledons</taxon>
        <taxon>Gunneridae</taxon>
        <taxon>Pentapetalae</taxon>
        <taxon>asterids</taxon>
        <taxon>lamiids</taxon>
        <taxon>Gentianales</taxon>
        <taxon>Apocynaceae</taxon>
        <taxon>Rauvolfioideae</taxon>
        <taxon>Vinceae</taxon>
        <taxon>Catharanthinae</taxon>
        <taxon>Catharanthus</taxon>
    </lineage>
</organism>
<dbReference type="Proteomes" id="UP001060085">
    <property type="component" value="Linkage Group LG06"/>
</dbReference>